<feature type="transmembrane region" description="Helical" evidence="3">
    <location>
        <begin position="411"/>
        <end position="429"/>
    </location>
</feature>
<evidence type="ECO:0000313" key="5">
    <source>
        <dbReference type="EMBL" id="CRK94380.1"/>
    </source>
</evidence>
<evidence type="ECO:0000256" key="1">
    <source>
        <dbReference type="ARBA" id="ARBA00022468"/>
    </source>
</evidence>
<dbReference type="InterPro" id="IPR045913">
    <property type="entry name" value="TBC20/Gyp8-like"/>
</dbReference>
<feature type="compositionally biased region" description="Polar residues" evidence="2">
    <location>
        <begin position="45"/>
        <end position="54"/>
    </location>
</feature>
<keyword evidence="1" id="KW-0343">GTPase activation</keyword>
<keyword evidence="6" id="KW-1185">Reference proteome</keyword>
<accession>A0A1J1I456</accession>
<name>A0A1J1I456_9DIPT</name>
<dbReference type="Gene3D" id="1.10.472.80">
    <property type="entry name" value="Ypt/Rab-GAP domain of gyp1p, domain 3"/>
    <property type="match status" value="1"/>
</dbReference>
<dbReference type="InterPro" id="IPR035969">
    <property type="entry name" value="Rab-GAP_TBC_sf"/>
</dbReference>
<dbReference type="EMBL" id="CVRI01000038">
    <property type="protein sequence ID" value="CRK94380.1"/>
    <property type="molecule type" value="Genomic_DNA"/>
</dbReference>
<keyword evidence="3" id="KW-1133">Transmembrane helix</keyword>
<dbReference type="GO" id="GO:0006888">
    <property type="term" value="P:endoplasmic reticulum to Golgi vesicle-mediated transport"/>
    <property type="evidence" value="ECO:0007669"/>
    <property type="project" value="TreeGrafter"/>
</dbReference>
<feature type="compositionally biased region" description="Polar residues" evidence="2">
    <location>
        <begin position="28"/>
        <end position="38"/>
    </location>
</feature>
<protein>
    <submittedName>
        <fullName evidence="5">CLUMA_CG007889, isoform A</fullName>
    </submittedName>
</protein>
<evidence type="ECO:0000256" key="2">
    <source>
        <dbReference type="SAM" id="MobiDB-lite"/>
    </source>
</evidence>
<dbReference type="Gene3D" id="1.10.8.1310">
    <property type="match status" value="1"/>
</dbReference>
<proteinExistence type="predicted"/>
<dbReference type="GO" id="GO:0005789">
    <property type="term" value="C:endoplasmic reticulum membrane"/>
    <property type="evidence" value="ECO:0007669"/>
    <property type="project" value="TreeGrafter"/>
</dbReference>
<feature type="region of interest" description="Disordered" evidence="2">
    <location>
        <begin position="24"/>
        <end position="76"/>
    </location>
</feature>
<dbReference type="Pfam" id="PF00566">
    <property type="entry name" value="RabGAP-TBC"/>
    <property type="match status" value="1"/>
</dbReference>
<gene>
    <name evidence="5" type="ORF">CLUMA_CG007889</name>
</gene>
<dbReference type="OrthoDB" id="206700at2759"/>
<dbReference type="SMART" id="SM00164">
    <property type="entry name" value="TBC"/>
    <property type="match status" value="1"/>
</dbReference>
<dbReference type="InterPro" id="IPR000195">
    <property type="entry name" value="Rab-GAP-TBC_dom"/>
</dbReference>
<dbReference type="PANTHER" id="PTHR20913:SF7">
    <property type="entry name" value="RE60063P"/>
    <property type="match status" value="1"/>
</dbReference>
<feature type="domain" description="Rab-GAP TBC" evidence="4">
    <location>
        <begin position="107"/>
        <end position="293"/>
    </location>
</feature>
<dbReference type="SUPFAM" id="SSF47923">
    <property type="entry name" value="Ypt/Rab-GAP domain of gyp1p"/>
    <property type="match status" value="2"/>
</dbReference>
<dbReference type="PROSITE" id="PS50086">
    <property type="entry name" value="TBC_RABGAP"/>
    <property type="match status" value="1"/>
</dbReference>
<dbReference type="AlphaFoldDB" id="A0A1J1I456"/>
<dbReference type="GO" id="GO:0005096">
    <property type="term" value="F:GTPase activator activity"/>
    <property type="evidence" value="ECO:0007669"/>
    <property type="project" value="UniProtKB-KW"/>
</dbReference>
<evidence type="ECO:0000256" key="3">
    <source>
        <dbReference type="SAM" id="Phobius"/>
    </source>
</evidence>
<dbReference type="Proteomes" id="UP000183832">
    <property type="component" value="Unassembled WGS sequence"/>
</dbReference>
<keyword evidence="3" id="KW-0812">Transmembrane</keyword>
<dbReference type="FunFam" id="1.10.8.1310:FF:000001">
    <property type="entry name" value="TBC1 domain family, member 20"/>
    <property type="match status" value="1"/>
</dbReference>
<evidence type="ECO:0000313" key="6">
    <source>
        <dbReference type="Proteomes" id="UP000183832"/>
    </source>
</evidence>
<sequence>MEVEQNIKDYNEIENDMNKTKSDEIKTCNVSNGGQVIHSTDKENANPNMENARNSIRRHDEPSELSFETAPENQEEKAKRKLIENALKDPTTPLEKWREFAKSEYGLINDDLRRSVWPLLLGVDREQCDPVPTLEELSNHPEYNQVVLDVNRSLKRFPPGIPIQQRLALQDQLTVIILRVITKYPHLSYYQGYHDIAVTFLLVAGEEIAFHIMEILSTDHLVECMQKTFEIVQKRLLIIYALIWRENQKLFEYLERSQCGLLFALPWYLTWFGHSLNQYRSVVRLYDYFLASEPLMPLYVTASIVLYRDEDVFREDCDRANLHCLLSQLPDDLPFEYLLIKSEKLYEKYPPHDLHRDIEKIIEREQKIREEEDKIFETRRQMIQRRRNPQPPAPSFIYRLFPQAILFNRKSIIVTTAFSIVIGIFAYYYKNNGTFHVDVIR</sequence>
<organism evidence="5 6">
    <name type="scientific">Clunio marinus</name>
    <dbReference type="NCBI Taxonomy" id="568069"/>
    <lineage>
        <taxon>Eukaryota</taxon>
        <taxon>Metazoa</taxon>
        <taxon>Ecdysozoa</taxon>
        <taxon>Arthropoda</taxon>
        <taxon>Hexapoda</taxon>
        <taxon>Insecta</taxon>
        <taxon>Pterygota</taxon>
        <taxon>Neoptera</taxon>
        <taxon>Endopterygota</taxon>
        <taxon>Diptera</taxon>
        <taxon>Nematocera</taxon>
        <taxon>Chironomoidea</taxon>
        <taxon>Chironomidae</taxon>
        <taxon>Clunio</taxon>
    </lineage>
</organism>
<evidence type="ECO:0000259" key="4">
    <source>
        <dbReference type="PROSITE" id="PS50086"/>
    </source>
</evidence>
<reference evidence="5 6" key="1">
    <citation type="submission" date="2015-04" db="EMBL/GenBank/DDBJ databases">
        <authorList>
            <person name="Syromyatnikov M.Y."/>
            <person name="Popov V.N."/>
        </authorList>
    </citation>
    <scope>NUCLEOTIDE SEQUENCE [LARGE SCALE GENOMIC DNA]</scope>
</reference>
<dbReference type="STRING" id="568069.A0A1J1I456"/>
<keyword evidence="3" id="KW-0472">Membrane</keyword>
<dbReference type="PANTHER" id="PTHR20913">
    <property type="entry name" value="TBC1 DOMAIN FAMILY MEMBER 20/GTPASE"/>
    <property type="match status" value="1"/>
</dbReference>